<evidence type="ECO:0000256" key="1">
    <source>
        <dbReference type="ARBA" id="ARBA00010161"/>
    </source>
</evidence>
<organism evidence="4 5">
    <name type="scientific">Oryzias latipes</name>
    <name type="common">Japanese rice fish</name>
    <name type="synonym">Japanese killifish</name>
    <dbReference type="NCBI Taxonomy" id="8090"/>
    <lineage>
        <taxon>Eukaryota</taxon>
        <taxon>Metazoa</taxon>
        <taxon>Chordata</taxon>
        <taxon>Craniata</taxon>
        <taxon>Vertebrata</taxon>
        <taxon>Euteleostomi</taxon>
        <taxon>Actinopterygii</taxon>
        <taxon>Neopterygii</taxon>
        <taxon>Teleostei</taxon>
        <taxon>Neoteleostei</taxon>
        <taxon>Acanthomorphata</taxon>
        <taxon>Ovalentaria</taxon>
        <taxon>Atherinomorphae</taxon>
        <taxon>Beloniformes</taxon>
        <taxon>Adrianichthyidae</taxon>
        <taxon>Oryziinae</taxon>
        <taxon>Oryzias</taxon>
    </lineage>
</organism>
<dbReference type="InterPro" id="IPR019523">
    <property type="entry name" value="Prot_Pase1_reg-su15A/B_C"/>
</dbReference>
<feature type="compositionally biased region" description="Polar residues" evidence="2">
    <location>
        <begin position="346"/>
        <end position="357"/>
    </location>
</feature>
<dbReference type="Pfam" id="PF10488">
    <property type="entry name" value="PP1c_bdg"/>
    <property type="match status" value="1"/>
</dbReference>
<evidence type="ECO:0000313" key="5">
    <source>
        <dbReference type="Proteomes" id="UP000265200"/>
    </source>
</evidence>
<feature type="domain" description="Protein phosphatase 1 regulatory subunit 15A/B C-terminal" evidence="3">
    <location>
        <begin position="351"/>
        <end position="541"/>
    </location>
</feature>
<feature type="compositionally biased region" description="Polar residues" evidence="2">
    <location>
        <begin position="402"/>
        <end position="412"/>
    </location>
</feature>
<reference key="1">
    <citation type="journal article" date="2007" name="Nature">
        <title>The medaka draft genome and insights into vertebrate genome evolution.</title>
        <authorList>
            <person name="Kasahara M."/>
            <person name="Naruse K."/>
            <person name="Sasaki S."/>
            <person name="Nakatani Y."/>
            <person name="Qu W."/>
            <person name="Ahsan B."/>
            <person name="Yamada T."/>
            <person name="Nagayasu Y."/>
            <person name="Doi K."/>
            <person name="Kasai Y."/>
            <person name="Jindo T."/>
            <person name="Kobayashi D."/>
            <person name="Shimada A."/>
            <person name="Toyoda A."/>
            <person name="Kuroki Y."/>
            <person name="Fujiyama A."/>
            <person name="Sasaki T."/>
            <person name="Shimizu A."/>
            <person name="Asakawa S."/>
            <person name="Shimizu N."/>
            <person name="Hashimoto S."/>
            <person name="Yang J."/>
            <person name="Lee Y."/>
            <person name="Matsushima K."/>
            <person name="Sugano S."/>
            <person name="Sakaizumi M."/>
            <person name="Narita T."/>
            <person name="Ohishi K."/>
            <person name="Haga S."/>
            <person name="Ohta F."/>
            <person name="Nomoto H."/>
            <person name="Nogata K."/>
            <person name="Morishita T."/>
            <person name="Endo T."/>
            <person name="Shin-I T."/>
            <person name="Takeda H."/>
            <person name="Morishita S."/>
            <person name="Kohara Y."/>
        </authorList>
    </citation>
    <scope>NUCLEOTIDE SEQUENCE [LARGE SCALE GENOMIC DNA]</scope>
    <source>
        <strain>Hd-rR</strain>
    </source>
</reference>
<dbReference type="Proteomes" id="UP000265200">
    <property type="component" value="Chromosome 6"/>
</dbReference>
<feature type="compositionally biased region" description="Basic and acidic residues" evidence="2">
    <location>
        <begin position="445"/>
        <end position="455"/>
    </location>
</feature>
<dbReference type="Ensembl" id="ENSORLT00015024057.1">
    <property type="protein sequence ID" value="ENSORLP00015015983.1"/>
    <property type="gene ID" value="ENSORLG00015016948.1"/>
</dbReference>
<dbReference type="PANTHER" id="PTHR16489">
    <property type="entry name" value="GH11727P"/>
    <property type="match status" value="1"/>
</dbReference>
<evidence type="ECO:0000259" key="3">
    <source>
        <dbReference type="Pfam" id="PF10488"/>
    </source>
</evidence>
<proteinExistence type="inferred from homology"/>
<comment type="similarity">
    <text evidence="1">Belongs to the PPP1R15 family.</text>
</comment>
<sequence length="555" mass="61972">MATEVSENGSQPTAMEKFGIGGGMALLPWTKQMLTVLWEQLRLLVQVIYYTFMSVFQMFRFEVHVRITDETGEHIQHMSSAANPSESFLFSSVVGGSNPLSNFCADVGDPFPGKSTAEALLSSLRADDLCCGLMDDLVSRTAGNEDGIFVGTQSTWKVGFPGDWNIFVSSSDSSCSNDASHRNSEKFFKADLCKEKVFKRDTSEEDRSSHWSSEEEPHVVEFESEDTKALWESLSKSNDPYNPFFFSACISTKTDMGKSKSAAGGSCDADLKLASKSKEDVQGPPRLNMWLCRSDSESSWSSWAGSDCSSPDFDQEESDKLWELFSSPEDPYNPLSFSACKVTSQTPASSVAGQASSPAPPSRGDPDAEEKESGSPPSEDDEEELLWKSLSQNHDPYHPLNFQASFQTTPTLQLDKAPKLPPVENRRLTKASKQSGPAKPALAERPVKQHSHPDRILVPWERPPGQSPPEERKTKDTSSKQVRFSPQVQVHVMRTWPFARQASRKGLWEEMARDRDRFRRRIVETEQAIGYCFSRPHRQKIQAYVEGALRKAERS</sequence>
<feature type="region of interest" description="Disordered" evidence="2">
    <location>
        <begin position="346"/>
        <end position="486"/>
    </location>
</feature>
<evidence type="ECO:0000313" key="4">
    <source>
        <dbReference type="Ensembl" id="ENSORLP00015015983.1"/>
    </source>
</evidence>
<reference evidence="4" key="3">
    <citation type="submission" date="2025-08" db="UniProtKB">
        <authorList>
            <consortium name="Ensembl"/>
        </authorList>
    </citation>
    <scope>IDENTIFICATION</scope>
    <source>
        <strain evidence="4">HSOK</strain>
    </source>
</reference>
<dbReference type="GO" id="GO:0051246">
    <property type="term" value="P:regulation of protein metabolic process"/>
    <property type="evidence" value="ECO:0007669"/>
    <property type="project" value="UniProtKB-ARBA"/>
</dbReference>
<reference evidence="4 5" key="2">
    <citation type="submission" date="2017-04" db="EMBL/GenBank/DDBJ databases">
        <title>CpG methylation of centromeres and impact of large insertions on vertebrate speciation.</title>
        <authorList>
            <person name="Ichikawa K."/>
            <person name="Yoshimura J."/>
            <person name="Morishita S."/>
        </authorList>
    </citation>
    <scope>NUCLEOTIDE SEQUENCE</scope>
    <source>
        <strain evidence="4 5">HSOK</strain>
    </source>
</reference>
<protein>
    <submittedName>
        <fullName evidence="4">Protein phosphatase 1, regulatory subunit 15B</fullName>
    </submittedName>
</protein>
<dbReference type="InterPro" id="IPR051254">
    <property type="entry name" value="PPP1R15"/>
</dbReference>
<dbReference type="AlphaFoldDB" id="A0A3P9I7Y2"/>
<evidence type="ECO:0000256" key="2">
    <source>
        <dbReference type="SAM" id="MobiDB-lite"/>
    </source>
</evidence>
<name>A0A3P9I7Y2_ORYLA</name>
<accession>A0A3P9I7Y2</accession>
<reference evidence="4" key="4">
    <citation type="submission" date="2025-09" db="UniProtKB">
        <authorList>
            <consortium name="Ensembl"/>
        </authorList>
    </citation>
    <scope>IDENTIFICATION</scope>
    <source>
        <strain evidence="4">HSOK</strain>
    </source>
</reference>
<dbReference type="PANTHER" id="PTHR16489:SF11">
    <property type="entry name" value="PROTEIN PHOSPHATASE 1 REGULATORY SUBUNIT 15B"/>
    <property type="match status" value="1"/>
</dbReference>
<feature type="compositionally biased region" description="Basic and acidic residues" evidence="2">
    <location>
        <begin position="469"/>
        <end position="478"/>
    </location>
</feature>